<dbReference type="GeneID" id="77461992"/>
<dbReference type="InterPro" id="IPR044722">
    <property type="entry name" value="SecA_SF2_C"/>
</dbReference>
<comment type="similarity">
    <text evidence="1 11 12">Belongs to the SecA family.</text>
</comment>
<dbReference type="Pfam" id="PF21090">
    <property type="entry name" value="P-loop_SecA"/>
    <property type="match status" value="1"/>
</dbReference>
<reference evidence="16 17" key="1">
    <citation type="submission" date="2018-06" db="EMBL/GenBank/DDBJ databases">
        <authorList>
            <consortium name="Pathogen Informatics"/>
            <person name="Doyle S."/>
        </authorList>
    </citation>
    <scope>NUCLEOTIDE SEQUENCE [LARGE SCALE GENOMIC DNA]</scope>
    <source>
        <strain evidence="16 17">NCTC11087</strain>
    </source>
</reference>
<dbReference type="PRINTS" id="PR00906">
    <property type="entry name" value="SECA"/>
</dbReference>
<keyword evidence="17" id="KW-1185">Reference proteome</keyword>
<evidence type="ECO:0000256" key="5">
    <source>
        <dbReference type="ARBA" id="ARBA00022741"/>
    </source>
</evidence>
<dbReference type="GO" id="GO:0008564">
    <property type="term" value="F:protein-exporting ATPase activity"/>
    <property type="evidence" value="ECO:0007669"/>
    <property type="project" value="UniProtKB-EC"/>
</dbReference>
<dbReference type="GO" id="GO:0005886">
    <property type="term" value="C:plasma membrane"/>
    <property type="evidence" value="ECO:0007669"/>
    <property type="project" value="UniProtKB-SubCell"/>
</dbReference>
<dbReference type="InterPro" id="IPR020937">
    <property type="entry name" value="SecA_CS"/>
</dbReference>
<dbReference type="PROSITE" id="PS01312">
    <property type="entry name" value="SECA"/>
    <property type="match status" value="1"/>
</dbReference>
<dbReference type="InterPro" id="IPR011115">
    <property type="entry name" value="SecA_DEAD"/>
</dbReference>
<feature type="domain" description="SecA family profile" evidence="15">
    <location>
        <begin position="1"/>
        <end position="585"/>
    </location>
</feature>
<comment type="subcellular location">
    <subcellularLocation>
        <location evidence="11">Cell membrane</location>
        <topology evidence="11">Peripheral membrane protein</topology>
        <orientation evidence="11">Cytoplasmic side</orientation>
    </subcellularLocation>
    <subcellularLocation>
        <location evidence="11">Cytoplasm</location>
    </subcellularLocation>
    <text evidence="11">Distribution is 50-50.</text>
</comment>
<evidence type="ECO:0000256" key="4">
    <source>
        <dbReference type="ARBA" id="ARBA00022490"/>
    </source>
</evidence>
<dbReference type="SMART" id="SM00958">
    <property type="entry name" value="SecA_PP_bind"/>
    <property type="match status" value="1"/>
</dbReference>
<dbReference type="InterPro" id="IPR014001">
    <property type="entry name" value="Helicase_ATP-bd"/>
</dbReference>
<dbReference type="InterPro" id="IPR001650">
    <property type="entry name" value="Helicase_C-like"/>
</dbReference>
<dbReference type="PANTHER" id="PTHR30612:SF0">
    <property type="entry name" value="CHLOROPLAST PROTEIN-TRANSPORTING ATPASE"/>
    <property type="match status" value="1"/>
</dbReference>
<dbReference type="PROSITE" id="PS51194">
    <property type="entry name" value="HELICASE_CTER"/>
    <property type="match status" value="1"/>
</dbReference>
<keyword evidence="2 11" id="KW-0813">Transport</keyword>
<feature type="binding site" evidence="11">
    <location>
        <begin position="102"/>
        <end position="106"/>
    </location>
    <ligand>
        <name>ATP</name>
        <dbReference type="ChEBI" id="CHEBI:30616"/>
    </ligand>
</feature>
<dbReference type="CDD" id="cd17928">
    <property type="entry name" value="DEXDc_SecA"/>
    <property type="match status" value="1"/>
</dbReference>
<evidence type="ECO:0000256" key="7">
    <source>
        <dbReference type="ARBA" id="ARBA00022927"/>
    </source>
</evidence>
<keyword evidence="6 11" id="KW-0067">ATP-binding</keyword>
<dbReference type="Gene3D" id="3.90.1440.10">
    <property type="entry name" value="SecA, preprotein cross-linking domain"/>
    <property type="match status" value="1"/>
</dbReference>
<keyword evidence="8 11" id="KW-1278">Translocase</keyword>
<keyword evidence="7 11" id="KW-0653">Protein transport</keyword>
<evidence type="ECO:0000259" key="14">
    <source>
        <dbReference type="PROSITE" id="PS51194"/>
    </source>
</evidence>
<keyword evidence="4 11" id="KW-0963">Cytoplasm</keyword>
<dbReference type="GO" id="GO:0005829">
    <property type="term" value="C:cytosol"/>
    <property type="evidence" value="ECO:0007669"/>
    <property type="project" value="TreeGrafter"/>
</dbReference>
<dbReference type="GO" id="GO:0043952">
    <property type="term" value="P:protein transport by the Sec complex"/>
    <property type="evidence" value="ECO:0007669"/>
    <property type="project" value="TreeGrafter"/>
</dbReference>
<dbReference type="GO" id="GO:0017038">
    <property type="term" value="P:protein import"/>
    <property type="evidence" value="ECO:0007669"/>
    <property type="project" value="InterPro"/>
</dbReference>
<dbReference type="Gene3D" id="1.10.3060.10">
    <property type="entry name" value="Helical scaffold and wing domains of SecA"/>
    <property type="match status" value="1"/>
</dbReference>
<evidence type="ECO:0000313" key="16">
    <source>
        <dbReference type="EMBL" id="SUO04129.1"/>
    </source>
</evidence>
<name>A0A380LJY0_9FIRM</name>
<evidence type="ECO:0000259" key="13">
    <source>
        <dbReference type="PROSITE" id="PS51192"/>
    </source>
</evidence>
<dbReference type="Pfam" id="PF07516">
    <property type="entry name" value="SecA_SW"/>
    <property type="match status" value="1"/>
</dbReference>
<dbReference type="GO" id="GO:0006605">
    <property type="term" value="P:protein targeting"/>
    <property type="evidence" value="ECO:0007669"/>
    <property type="project" value="UniProtKB-UniRule"/>
</dbReference>
<dbReference type="SUPFAM" id="SSF81767">
    <property type="entry name" value="Pre-protein crosslinking domain of SecA"/>
    <property type="match status" value="1"/>
</dbReference>
<dbReference type="GO" id="GO:0031522">
    <property type="term" value="C:cell envelope Sec protein transport complex"/>
    <property type="evidence" value="ECO:0007669"/>
    <property type="project" value="TreeGrafter"/>
</dbReference>
<proteinExistence type="inferred from homology"/>
<dbReference type="NCBIfam" id="NF006630">
    <property type="entry name" value="PRK09200.1"/>
    <property type="match status" value="1"/>
</dbReference>
<dbReference type="PROSITE" id="PS51196">
    <property type="entry name" value="SECA_MOTOR_DEAD"/>
    <property type="match status" value="1"/>
</dbReference>
<feature type="binding site" evidence="11">
    <location>
        <position position="507"/>
    </location>
    <ligand>
        <name>ATP</name>
        <dbReference type="ChEBI" id="CHEBI:30616"/>
    </ligand>
</feature>
<evidence type="ECO:0000256" key="2">
    <source>
        <dbReference type="ARBA" id="ARBA00022448"/>
    </source>
</evidence>
<dbReference type="Pfam" id="PF01043">
    <property type="entry name" value="SecA_PP_bind"/>
    <property type="match status" value="1"/>
</dbReference>
<comment type="subunit">
    <text evidence="11">Monomer and homodimer. Part of the essential Sec protein translocation apparatus which comprises SecA, SecYEG and auxiliary proteins SecDF. Other proteins may also be involved.</text>
</comment>
<dbReference type="HAMAP" id="MF_01382">
    <property type="entry name" value="SecA"/>
    <property type="match status" value="1"/>
</dbReference>
<comment type="catalytic activity">
    <reaction evidence="11">
        <text>ATP + H2O + cellular proteinSide 1 = ADP + phosphate + cellular proteinSide 2.</text>
        <dbReference type="EC" id="7.4.2.8"/>
    </reaction>
</comment>
<dbReference type="GO" id="GO:0005524">
    <property type="term" value="F:ATP binding"/>
    <property type="evidence" value="ECO:0007669"/>
    <property type="project" value="UniProtKB-UniRule"/>
</dbReference>
<dbReference type="Pfam" id="PF07517">
    <property type="entry name" value="SecA_DEAD"/>
    <property type="match status" value="1"/>
</dbReference>
<dbReference type="InterPro" id="IPR011130">
    <property type="entry name" value="SecA_preprotein_X-link_dom"/>
</dbReference>
<feature type="binding site" evidence="11">
    <location>
        <position position="84"/>
    </location>
    <ligand>
        <name>ATP</name>
        <dbReference type="ChEBI" id="CHEBI:30616"/>
    </ligand>
</feature>
<dbReference type="GO" id="GO:0065002">
    <property type="term" value="P:intracellular protein transmembrane transport"/>
    <property type="evidence" value="ECO:0007669"/>
    <property type="project" value="UniProtKB-UniRule"/>
</dbReference>
<dbReference type="InterPro" id="IPR011116">
    <property type="entry name" value="SecA_Wing/Scaffold"/>
</dbReference>
<dbReference type="NCBIfam" id="TIGR00963">
    <property type="entry name" value="secA"/>
    <property type="match status" value="1"/>
</dbReference>
<evidence type="ECO:0000256" key="1">
    <source>
        <dbReference type="ARBA" id="ARBA00007650"/>
    </source>
</evidence>
<dbReference type="SUPFAM" id="SSF52540">
    <property type="entry name" value="P-loop containing nucleoside triphosphate hydrolases"/>
    <property type="match status" value="2"/>
</dbReference>
<evidence type="ECO:0000259" key="15">
    <source>
        <dbReference type="PROSITE" id="PS51196"/>
    </source>
</evidence>
<keyword evidence="3 11" id="KW-1003">Cell membrane</keyword>
<dbReference type="SUPFAM" id="SSF81886">
    <property type="entry name" value="Helical scaffold and wing domains of SecA"/>
    <property type="match status" value="1"/>
</dbReference>
<dbReference type="InterPro" id="IPR036670">
    <property type="entry name" value="SecA_X-link_sf"/>
</dbReference>
<dbReference type="FunFam" id="3.40.50.300:FF:000429">
    <property type="entry name" value="Preprotein translocase subunit SecA"/>
    <property type="match status" value="1"/>
</dbReference>
<dbReference type="AlphaFoldDB" id="A0A380LJY0"/>
<dbReference type="InterPro" id="IPR014018">
    <property type="entry name" value="SecA_motor_DEAD"/>
</dbReference>
<dbReference type="PROSITE" id="PS51192">
    <property type="entry name" value="HELICASE_ATP_BIND_1"/>
    <property type="match status" value="1"/>
</dbReference>
<gene>
    <name evidence="11 16" type="primary">secA</name>
    <name evidence="16" type="ORF">NCTC11087_01023</name>
</gene>
<dbReference type="PANTHER" id="PTHR30612">
    <property type="entry name" value="SECA INNER MEMBRANE COMPONENT OF SEC PROTEIN SECRETION SYSTEM"/>
    <property type="match status" value="1"/>
</dbReference>
<accession>A0A380LJY0</accession>
<comment type="function">
    <text evidence="11">Part of the Sec protein translocase complex. Interacts with the SecYEG preprotein conducting channel. Has a central role in coupling the hydrolysis of ATP to the transfer of proteins into and across the cell membrane, serving as an ATP-driven molecular motor driving the stepwise translocation of polypeptide chains across the membrane.</text>
</comment>
<organism evidence="16 17">
    <name type="scientific">Faecalicoccus pleomorphus</name>
    <dbReference type="NCBI Taxonomy" id="1323"/>
    <lineage>
        <taxon>Bacteria</taxon>
        <taxon>Bacillati</taxon>
        <taxon>Bacillota</taxon>
        <taxon>Erysipelotrichia</taxon>
        <taxon>Erysipelotrichales</taxon>
        <taxon>Erysipelotrichaceae</taxon>
        <taxon>Faecalicoccus</taxon>
    </lineage>
</organism>
<dbReference type="RefSeq" id="WP_022790423.1">
    <property type="nucleotide sequence ID" value="NZ_UHFX01000003.1"/>
</dbReference>
<keyword evidence="9 11" id="KW-0811">Translocation</keyword>
<keyword evidence="5 11" id="KW-0547">Nucleotide-binding</keyword>
<dbReference type="FunFam" id="3.90.1440.10:FF:000001">
    <property type="entry name" value="Preprotein translocase subunit SecA"/>
    <property type="match status" value="1"/>
</dbReference>
<dbReference type="CDD" id="cd18803">
    <property type="entry name" value="SF2_C_secA"/>
    <property type="match status" value="1"/>
</dbReference>
<feature type="domain" description="Helicase ATP-binding" evidence="13">
    <location>
        <begin position="86"/>
        <end position="224"/>
    </location>
</feature>
<evidence type="ECO:0000256" key="11">
    <source>
        <dbReference type="HAMAP-Rule" id="MF_01382"/>
    </source>
</evidence>
<evidence type="ECO:0000313" key="17">
    <source>
        <dbReference type="Proteomes" id="UP000255523"/>
    </source>
</evidence>
<dbReference type="InterPro" id="IPR036266">
    <property type="entry name" value="SecA_Wing/Scaffold_sf"/>
</dbReference>
<evidence type="ECO:0000256" key="3">
    <source>
        <dbReference type="ARBA" id="ARBA00022475"/>
    </source>
</evidence>
<dbReference type="EC" id="7.4.2.8" evidence="11"/>
<evidence type="ECO:0000256" key="12">
    <source>
        <dbReference type="RuleBase" id="RU003874"/>
    </source>
</evidence>
<evidence type="ECO:0000256" key="10">
    <source>
        <dbReference type="ARBA" id="ARBA00023136"/>
    </source>
</evidence>
<evidence type="ECO:0000256" key="8">
    <source>
        <dbReference type="ARBA" id="ARBA00022967"/>
    </source>
</evidence>
<dbReference type="SMART" id="SM00957">
    <property type="entry name" value="SecA_DEAD"/>
    <property type="match status" value="1"/>
</dbReference>
<dbReference type="EMBL" id="UHFX01000003">
    <property type="protein sequence ID" value="SUO04129.1"/>
    <property type="molecule type" value="Genomic_DNA"/>
</dbReference>
<dbReference type="OrthoDB" id="9805579at2"/>
<sequence>MGLLSNLFSEEKREISTLEKIADQVLSHENEMAVLSDDQLKEKTEEYKKRLAEGETVDDLLPEAFATAREAAYRVINEKPYRVQVMGAVAMHKGDIAEMKTGEGKTLTATMAVYLNALTGQGVHVITVNEYLAGRDAAWMGEIYRFLGLSVGVNKRELKAKEKREAYACDITYTTNSELGFDYLRDNMVTRVEDRVMRGLHMAIIDEVDSVLIDESRTPLIISGGKKETANLYIQADKFAKTLVAPEYETDRFTHEKHLISGDYDIDEKTRQVMLSEDGVHKAEKYFHIKNLYDIEHTQLVHHINQALKANYIFTNEVEYVVSDDQEIVIVDQFTGRLMPGRAYSDGLHQAIEAKEGVPIKEETSTLATITYQNFFRLYEKLAGMTGTAKTEEEEFLSTYNMKVVVIPTNRPVIREDQPDEIYAHKDRKYKALVEEVKRLYTKGQPVLVGTIAVETSELISNMLKKEGIPHEVLNAKNHAREAEIIAKAGRPKSVTIATNMAGRGTDIKLTKETRELGGLAVLGSERHESRRIDNQLRGRSGRQGDPGFSRFYVSLEDNLMVRFGGDKLQKMFEKLGDEQVQSKAVTRSITMAQKRVEGFNFDMRKQLLDYDDVLRRQREIIYAQRNRILESDEVHEMVHTIFDKAIEETLQANIVDAKKQTVDPVSLSKSFDIMGMQEEKQIKPDEIEGKSYKEIEDYAKNKIWGEYEKEIQPVKKQFLPFERTVVLRNIDRNWIAHIDRMDKLRSGIYLRSYAQNNPLQQYVQEGFDMFEEMNRRIDREITFFLCKVRIRRETKA</sequence>
<evidence type="ECO:0000256" key="6">
    <source>
        <dbReference type="ARBA" id="ARBA00022840"/>
    </source>
</evidence>
<feature type="domain" description="Helicase C-terminal" evidence="14">
    <location>
        <begin position="436"/>
        <end position="598"/>
    </location>
</feature>
<dbReference type="InterPro" id="IPR000185">
    <property type="entry name" value="SecA"/>
</dbReference>
<dbReference type="InterPro" id="IPR027417">
    <property type="entry name" value="P-loop_NTPase"/>
</dbReference>
<dbReference type="Gene3D" id="3.40.50.300">
    <property type="entry name" value="P-loop containing nucleotide triphosphate hydrolases"/>
    <property type="match status" value="3"/>
</dbReference>
<keyword evidence="10 11" id="KW-0472">Membrane</keyword>
<evidence type="ECO:0000256" key="9">
    <source>
        <dbReference type="ARBA" id="ARBA00023010"/>
    </source>
</evidence>
<protein>
    <recommendedName>
        <fullName evidence="11 12">Protein translocase subunit SecA</fullName>
        <ecNumber evidence="11">7.4.2.8</ecNumber>
    </recommendedName>
</protein>
<dbReference type="Proteomes" id="UP000255523">
    <property type="component" value="Unassembled WGS sequence"/>
</dbReference>